<dbReference type="EMBL" id="JATAAI010000007">
    <property type="protein sequence ID" value="KAK1744182.1"/>
    <property type="molecule type" value="Genomic_DNA"/>
</dbReference>
<organism evidence="2 3">
    <name type="scientific">Skeletonema marinoi</name>
    <dbReference type="NCBI Taxonomy" id="267567"/>
    <lineage>
        <taxon>Eukaryota</taxon>
        <taxon>Sar</taxon>
        <taxon>Stramenopiles</taxon>
        <taxon>Ochrophyta</taxon>
        <taxon>Bacillariophyta</taxon>
        <taxon>Coscinodiscophyceae</taxon>
        <taxon>Thalassiosirophycidae</taxon>
        <taxon>Thalassiosirales</taxon>
        <taxon>Skeletonemataceae</taxon>
        <taxon>Skeletonema</taxon>
        <taxon>Skeletonema marinoi-dohrnii complex</taxon>
    </lineage>
</organism>
<feature type="compositionally biased region" description="Basic and acidic residues" evidence="1">
    <location>
        <begin position="65"/>
        <end position="77"/>
    </location>
</feature>
<feature type="region of interest" description="Disordered" evidence="1">
    <location>
        <begin position="58"/>
        <end position="87"/>
    </location>
</feature>
<protein>
    <submittedName>
        <fullName evidence="2">Uncharacterized protein</fullName>
    </submittedName>
</protein>
<evidence type="ECO:0000313" key="2">
    <source>
        <dbReference type="EMBL" id="KAK1744182.1"/>
    </source>
</evidence>
<keyword evidence="3" id="KW-1185">Reference proteome</keyword>
<evidence type="ECO:0000313" key="3">
    <source>
        <dbReference type="Proteomes" id="UP001224775"/>
    </source>
</evidence>
<reference evidence="2" key="1">
    <citation type="submission" date="2023-06" db="EMBL/GenBank/DDBJ databases">
        <title>Survivors Of The Sea: Transcriptome response of Skeletonema marinoi to long-term dormancy.</title>
        <authorList>
            <person name="Pinder M.I.M."/>
            <person name="Kourtchenko O."/>
            <person name="Robertson E.K."/>
            <person name="Larsson T."/>
            <person name="Maumus F."/>
            <person name="Osuna-Cruz C.M."/>
            <person name="Vancaester E."/>
            <person name="Stenow R."/>
            <person name="Vandepoele K."/>
            <person name="Ploug H."/>
            <person name="Bruchert V."/>
            <person name="Godhe A."/>
            <person name="Topel M."/>
        </authorList>
    </citation>
    <scope>NUCLEOTIDE SEQUENCE</scope>
    <source>
        <strain evidence="2">R05AC</strain>
    </source>
</reference>
<dbReference type="AlphaFoldDB" id="A0AAD8YDH5"/>
<gene>
    <name evidence="2" type="ORF">QTG54_004715</name>
</gene>
<name>A0AAD8YDH5_9STRA</name>
<feature type="compositionally biased region" description="Polar residues" evidence="1">
    <location>
        <begin position="1"/>
        <end position="21"/>
    </location>
</feature>
<accession>A0AAD8YDH5</accession>
<dbReference type="Proteomes" id="UP001224775">
    <property type="component" value="Unassembled WGS sequence"/>
</dbReference>
<proteinExistence type="predicted"/>
<evidence type="ECO:0000256" key="1">
    <source>
        <dbReference type="SAM" id="MobiDB-lite"/>
    </source>
</evidence>
<feature type="region of interest" description="Disordered" evidence="1">
    <location>
        <begin position="1"/>
        <end position="31"/>
    </location>
</feature>
<sequence length="143" mass="15886">MFISSQEVTPTPTKAQSSKIIQHNDNDKSPAQQLRSNIIDPVAMQLFQCRIEDHVEQQDQVVKQSKSETPVDTKTLPHDPILTSSSDNSFADVFPKAELIRNLSGSLTDVKSVKDLSLLARPIPRKVTSQPKIEVTSEPLSHD</sequence>
<comment type="caution">
    <text evidence="2">The sequence shown here is derived from an EMBL/GenBank/DDBJ whole genome shotgun (WGS) entry which is preliminary data.</text>
</comment>